<protein>
    <recommendedName>
        <fullName evidence="9">Prepilin-type N-terminal cleavage/methylation domain-containing protein</fullName>
    </recommendedName>
</protein>
<dbReference type="PROSITE" id="PS00409">
    <property type="entry name" value="PROKAR_NTER_METHYL"/>
    <property type="match status" value="1"/>
</dbReference>
<accession>A0ABQ3AWF3</accession>
<dbReference type="RefSeq" id="WP_189416771.1">
    <property type="nucleotide sequence ID" value="NZ_BMYZ01000001.1"/>
</dbReference>
<keyword evidence="8" id="KW-1185">Reference proteome</keyword>
<evidence type="ECO:0000313" key="8">
    <source>
        <dbReference type="Proteomes" id="UP000619761"/>
    </source>
</evidence>
<gene>
    <name evidence="7" type="ORF">GCM10011613_12280</name>
</gene>
<comment type="subcellular location">
    <subcellularLocation>
        <location evidence="1">Membrane</location>
        <topology evidence="1">Single-pass membrane protein</topology>
    </subcellularLocation>
</comment>
<dbReference type="InterPro" id="IPR012902">
    <property type="entry name" value="N_methyl_site"/>
</dbReference>
<evidence type="ECO:0008006" key="9">
    <source>
        <dbReference type="Google" id="ProtNLM"/>
    </source>
</evidence>
<reference evidence="8" key="1">
    <citation type="journal article" date="2019" name="Int. J. Syst. Evol. Microbiol.">
        <title>The Global Catalogue of Microorganisms (GCM) 10K type strain sequencing project: providing services to taxonomists for standard genome sequencing and annotation.</title>
        <authorList>
            <consortium name="The Broad Institute Genomics Platform"/>
            <consortium name="The Broad Institute Genome Sequencing Center for Infectious Disease"/>
            <person name="Wu L."/>
            <person name="Ma J."/>
        </authorList>
    </citation>
    <scope>NUCLEOTIDE SEQUENCE [LARGE SCALE GENOMIC DNA]</scope>
    <source>
        <strain evidence="8">KCTC 32239</strain>
    </source>
</reference>
<dbReference type="NCBIfam" id="TIGR02532">
    <property type="entry name" value="IV_pilin_GFxxxE"/>
    <property type="match status" value="1"/>
</dbReference>
<evidence type="ECO:0000256" key="2">
    <source>
        <dbReference type="ARBA" id="ARBA00022481"/>
    </source>
</evidence>
<comment type="caution">
    <text evidence="7">The sequence shown here is derived from an EMBL/GenBank/DDBJ whole genome shotgun (WGS) entry which is preliminary data.</text>
</comment>
<keyword evidence="4 6" id="KW-1133">Transmembrane helix</keyword>
<dbReference type="Proteomes" id="UP000619761">
    <property type="component" value="Unassembled WGS sequence"/>
</dbReference>
<evidence type="ECO:0000256" key="4">
    <source>
        <dbReference type="ARBA" id="ARBA00022989"/>
    </source>
</evidence>
<dbReference type="Gene3D" id="3.30.700.10">
    <property type="entry name" value="Glycoprotein, Type 4 Pilin"/>
    <property type="match status" value="1"/>
</dbReference>
<keyword evidence="5 6" id="KW-0472">Membrane</keyword>
<organism evidence="7 8">
    <name type="scientific">Cellvibrio zantedeschiae</name>
    <dbReference type="NCBI Taxonomy" id="1237077"/>
    <lineage>
        <taxon>Bacteria</taxon>
        <taxon>Pseudomonadati</taxon>
        <taxon>Pseudomonadota</taxon>
        <taxon>Gammaproteobacteria</taxon>
        <taxon>Cellvibrionales</taxon>
        <taxon>Cellvibrionaceae</taxon>
        <taxon>Cellvibrio</taxon>
    </lineage>
</organism>
<evidence type="ECO:0000256" key="1">
    <source>
        <dbReference type="ARBA" id="ARBA00004167"/>
    </source>
</evidence>
<evidence type="ECO:0000313" key="7">
    <source>
        <dbReference type="EMBL" id="GGY69483.1"/>
    </source>
</evidence>
<dbReference type="PANTHER" id="PTHR30093:SF44">
    <property type="entry name" value="TYPE II SECRETION SYSTEM CORE PROTEIN G"/>
    <property type="match status" value="1"/>
</dbReference>
<feature type="transmembrane region" description="Helical" evidence="6">
    <location>
        <begin position="7"/>
        <end position="28"/>
    </location>
</feature>
<name>A0ABQ3AWF3_9GAMM</name>
<dbReference type="PANTHER" id="PTHR30093">
    <property type="entry name" value="GENERAL SECRETION PATHWAY PROTEIN G"/>
    <property type="match status" value="1"/>
</dbReference>
<evidence type="ECO:0000256" key="6">
    <source>
        <dbReference type="SAM" id="Phobius"/>
    </source>
</evidence>
<keyword evidence="2" id="KW-0488">Methylation</keyword>
<dbReference type="EMBL" id="BMYZ01000001">
    <property type="protein sequence ID" value="GGY69483.1"/>
    <property type="molecule type" value="Genomic_DNA"/>
</dbReference>
<evidence type="ECO:0000256" key="3">
    <source>
        <dbReference type="ARBA" id="ARBA00022692"/>
    </source>
</evidence>
<proteinExistence type="predicted"/>
<evidence type="ECO:0000256" key="5">
    <source>
        <dbReference type="ARBA" id="ARBA00023136"/>
    </source>
</evidence>
<dbReference type="InterPro" id="IPR045584">
    <property type="entry name" value="Pilin-like"/>
</dbReference>
<sequence>MKKQQSGFTLIELIAVIVILGILAATAIPKFVNLTSDARIAKVNAALGTLKSTAAMTHGKFLVNPVTPQIFEGVTVDFVNGYPDADDIAAVAGIEPTDYTTTVSGATATVSVTTNCSATYTEAASAILPPTFTTVTTGC</sequence>
<dbReference type="SUPFAM" id="SSF54523">
    <property type="entry name" value="Pili subunits"/>
    <property type="match status" value="1"/>
</dbReference>
<keyword evidence="3 6" id="KW-0812">Transmembrane</keyword>
<dbReference type="Pfam" id="PF07963">
    <property type="entry name" value="N_methyl"/>
    <property type="match status" value="1"/>
</dbReference>